<dbReference type="NCBIfam" id="TIGR01658">
    <property type="entry name" value="EYA-cons_domain"/>
    <property type="match status" value="1"/>
</dbReference>
<evidence type="ECO:0000256" key="16">
    <source>
        <dbReference type="SAM" id="MobiDB-lite"/>
    </source>
</evidence>
<feature type="binding site" evidence="14">
    <location>
        <position position="381"/>
    </location>
    <ligand>
        <name>Mg(2+)</name>
        <dbReference type="ChEBI" id="CHEBI:18420"/>
    </ligand>
</feature>
<feature type="compositionally biased region" description="Polar residues" evidence="16">
    <location>
        <begin position="56"/>
        <end position="65"/>
    </location>
</feature>
<evidence type="ECO:0000256" key="4">
    <source>
        <dbReference type="ARBA" id="ARBA00022723"/>
    </source>
</evidence>
<keyword evidence="6 14" id="KW-0460">Magnesium</keyword>
<comment type="similarity">
    <text evidence="2 15">Belongs to the HAD-like hydrolase superfamily. EYA family.</text>
</comment>
<evidence type="ECO:0000256" key="10">
    <source>
        <dbReference type="ARBA" id="ARBA00023163"/>
    </source>
</evidence>
<dbReference type="GO" id="GO:0045739">
    <property type="term" value="P:positive regulation of DNA repair"/>
    <property type="evidence" value="ECO:0007669"/>
    <property type="project" value="TreeGrafter"/>
</dbReference>
<feature type="active site" description="Nucleophile" evidence="13">
    <location>
        <position position="379"/>
    </location>
</feature>
<keyword evidence="7 15" id="KW-0904">Protein phosphatase</keyword>
<evidence type="ECO:0000313" key="18">
    <source>
        <dbReference type="Proteomes" id="UP000265100"/>
    </source>
</evidence>
<protein>
    <recommendedName>
        <fullName evidence="15">Eyes absent homolog</fullName>
        <ecNumber evidence="15">3.1.3.48</ecNumber>
    </recommendedName>
</protein>
<evidence type="ECO:0000256" key="15">
    <source>
        <dbReference type="RuleBase" id="RU362036"/>
    </source>
</evidence>
<proteinExistence type="inferred from homology"/>
<accession>A0AAX7SL21</accession>
<dbReference type="Gene3D" id="3.40.50.12350">
    <property type="match status" value="1"/>
</dbReference>
<dbReference type="InterPro" id="IPR038102">
    <property type="entry name" value="EYA_dom_sf"/>
</dbReference>
<evidence type="ECO:0000313" key="17">
    <source>
        <dbReference type="Ensembl" id="ENSACLP00000045197.1"/>
    </source>
</evidence>
<dbReference type="GeneTree" id="ENSGT00950000182978"/>
<evidence type="ECO:0000256" key="3">
    <source>
        <dbReference type="ARBA" id="ARBA00022473"/>
    </source>
</evidence>
<comment type="cofactor">
    <cofactor evidence="14 15">
        <name>Mg(2+)</name>
        <dbReference type="ChEBI" id="CHEBI:18420"/>
    </cofactor>
    <text evidence="14 15">Binds 1 Mg(2+) ion per subunit.</text>
</comment>
<sequence length="643" mass="70227">MEASQDLSEQMVKKSHTESHVPDPSDVRSMEMQDLASPHNRVGGGDSTGSKLDKNNLGSPSITTNGTGGESMTVLNTADWLLGCSSPSPATGSKEYVKTEPLNNSDTVTTTGDTALDTYAGSVITSSGYSPRSAHQYSPPLYPSKPYPHILSTPAAPSMPTYTGQPQFSSMQQSTVYTAYSQTGQAYGLSTYDLGVMLPGIKTESGLAQSQSPLQTGLSYSPGFTTPQPGQTAYSPYPMPGLFITQLVLSGKPLRLPVSFCLLGMSLRAHNSCYFPQDYPSYTTFGQNQYAQYYSTSPYGTYMTSNNVDGTGSTAAYQLQDPTPAITGQAAELHPGLSGDRLKKLKQSRPKTGTEKKNRLKFLALCLFCCDVQRVFVWDLDETIIVFHSLLTGSYAQKYGKDPPMAVTLGLRMEEMIFNLADTHLFFNDLEECDQVHIDDVSSDDNGQDLSTYSFATDGFHAAATSANLCLATGVRGGVDWMRKLAFRYRRVKELYSTYKNNVGGLLGPAKRDAWLQLRAEVEALTDSWLTHALKSLSIISSRSNCVNVLVTTTQLIPALAKVLLYSLGSVFPIENIYSATKIGKESCFERIVSRFGTNITYVVIGDGKDEEHAASQHNMPFWRISSHSDLLALHQALEFEYL</sequence>
<keyword evidence="18" id="KW-1185">Reference proteome</keyword>
<dbReference type="CDD" id="cd02601">
    <property type="entry name" value="HAD_Eya"/>
    <property type="match status" value="1"/>
</dbReference>
<dbReference type="GO" id="GO:2001240">
    <property type="term" value="P:negative regulation of extrinsic apoptotic signaling pathway in absence of ligand"/>
    <property type="evidence" value="ECO:0007669"/>
    <property type="project" value="TreeGrafter"/>
</dbReference>
<evidence type="ECO:0000256" key="12">
    <source>
        <dbReference type="ARBA" id="ARBA00051722"/>
    </source>
</evidence>
<dbReference type="SFLD" id="SFLDS00003">
    <property type="entry name" value="Haloacid_Dehalogenase"/>
    <property type="match status" value="1"/>
</dbReference>
<evidence type="ECO:0000256" key="5">
    <source>
        <dbReference type="ARBA" id="ARBA00022801"/>
    </source>
</evidence>
<name>A0AAX7SL21_ASTCA</name>
<comment type="catalytic activity">
    <reaction evidence="12 15">
        <text>O-phospho-L-tyrosyl-[protein] + H2O = L-tyrosyl-[protein] + phosphate</text>
        <dbReference type="Rhea" id="RHEA:10684"/>
        <dbReference type="Rhea" id="RHEA-COMP:10136"/>
        <dbReference type="Rhea" id="RHEA-COMP:20101"/>
        <dbReference type="ChEBI" id="CHEBI:15377"/>
        <dbReference type="ChEBI" id="CHEBI:43474"/>
        <dbReference type="ChEBI" id="CHEBI:46858"/>
        <dbReference type="ChEBI" id="CHEBI:61978"/>
        <dbReference type="EC" id="3.1.3.48"/>
    </reaction>
</comment>
<keyword evidence="5 15" id="KW-0378">Hydrolase</keyword>
<dbReference type="Ensembl" id="ENSACLT00000091519.1">
    <property type="protein sequence ID" value="ENSACLP00000045197.1"/>
    <property type="gene ID" value="ENSACLG00000010790.2"/>
</dbReference>
<evidence type="ECO:0000256" key="11">
    <source>
        <dbReference type="ARBA" id="ARBA00023242"/>
    </source>
</evidence>
<dbReference type="InterPro" id="IPR006545">
    <property type="entry name" value="EYA_dom"/>
</dbReference>
<keyword evidence="8 15" id="KW-0805">Transcription regulation</keyword>
<comment type="subcellular location">
    <subcellularLocation>
        <location evidence="1">Nucleus</location>
    </subcellularLocation>
</comment>
<feature type="binding site" evidence="14">
    <location>
        <position position="379"/>
    </location>
    <ligand>
        <name>Mg(2+)</name>
        <dbReference type="ChEBI" id="CHEBI:18420"/>
    </ligand>
</feature>
<dbReference type="PANTHER" id="PTHR10190:SF17">
    <property type="entry name" value="EYES ABSENT HOMOLOG 4"/>
    <property type="match status" value="1"/>
</dbReference>
<dbReference type="GO" id="GO:0005634">
    <property type="term" value="C:nucleus"/>
    <property type="evidence" value="ECO:0007669"/>
    <property type="project" value="UniProtKB-SubCell"/>
</dbReference>
<dbReference type="GO" id="GO:0004725">
    <property type="term" value="F:protein tyrosine phosphatase activity"/>
    <property type="evidence" value="ECO:0007669"/>
    <property type="project" value="UniProtKB-EC"/>
</dbReference>
<dbReference type="GO" id="GO:0030154">
    <property type="term" value="P:cell differentiation"/>
    <property type="evidence" value="ECO:0007669"/>
    <property type="project" value="TreeGrafter"/>
</dbReference>
<organism evidence="17 18">
    <name type="scientific">Astatotilapia calliptera</name>
    <name type="common">Eastern happy</name>
    <name type="synonym">Chromis callipterus</name>
    <dbReference type="NCBI Taxonomy" id="8154"/>
    <lineage>
        <taxon>Eukaryota</taxon>
        <taxon>Metazoa</taxon>
        <taxon>Chordata</taxon>
        <taxon>Craniata</taxon>
        <taxon>Vertebrata</taxon>
        <taxon>Euteleostomi</taxon>
        <taxon>Actinopterygii</taxon>
        <taxon>Neopterygii</taxon>
        <taxon>Teleostei</taxon>
        <taxon>Neoteleostei</taxon>
        <taxon>Acanthomorphata</taxon>
        <taxon>Ovalentaria</taxon>
        <taxon>Cichlomorphae</taxon>
        <taxon>Cichliformes</taxon>
        <taxon>Cichlidae</taxon>
        <taxon>African cichlids</taxon>
        <taxon>Pseudocrenilabrinae</taxon>
        <taxon>Haplochromini</taxon>
        <taxon>Astatotilapia</taxon>
    </lineage>
</organism>
<dbReference type="InterPro" id="IPR042577">
    <property type="entry name" value="EYA_dom_metazoan"/>
</dbReference>
<keyword evidence="11" id="KW-0539">Nucleus</keyword>
<dbReference type="GO" id="GO:0046872">
    <property type="term" value="F:metal ion binding"/>
    <property type="evidence" value="ECO:0007669"/>
    <property type="project" value="UniProtKB-KW"/>
</dbReference>
<gene>
    <name evidence="17" type="primary">EYA4</name>
</gene>
<evidence type="ECO:0000256" key="13">
    <source>
        <dbReference type="PIRSR" id="PIRSR628472-1"/>
    </source>
</evidence>
<dbReference type="AlphaFoldDB" id="A0AAX7SL21"/>
<evidence type="ECO:0000256" key="1">
    <source>
        <dbReference type="ARBA" id="ARBA00004123"/>
    </source>
</evidence>
<evidence type="ECO:0000256" key="8">
    <source>
        <dbReference type="ARBA" id="ARBA00023015"/>
    </source>
</evidence>
<dbReference type="Pfam" id="PF00702">
    <property type="entry name" value="Hydrolase"/>
    <property type="match status" value="1"/>
</dbReference>
<dbReference type="SFLD" id="SFLDG01129">
    <property type="entry name" value="C1.5:_HAD__Beta-PGM__Phosphata"/>
    <property type="match status" value="1"/>
</dbReference>
<feature type="region of interest" description="Disordered" evidence="16">
    <location>
        <begin position="89"/>
        <end position="113"/>
    </location>
</feature>
<reference evidence="17" key="3">
    <citation type="submission" date="2025-09" db="UniProtKB">
        <authorList>
            <consortium name="Ensembl"/>
        </authorList>
    </citation>
    <scope>IDENTIFICATION</scope>
</reference>
<evidence type="ECO:0000256" key="7">
    <source>
        <dbReference type="ARBA" id="ARBA00022912"/>
    </source>
</evidence>
<dbReference type="PANTHER" id="PTHR10190">
    <property type="entry name" value="EYES ABSENT"/>
    <property type="match status" value="1"/>
</dbReference>
<feature type="active site" description="Proton donor" evidence="13">
    <location>
        <position position="381"/>
    </location>
</feature>
<dbReference type="InterPro" id="IPR028472">
    <property type="entry name" value="EYA"/>
</dbReference>
<reference evidence="17" key="2">
    <citation type="submission" date="2025-08" db="UniProtKB">
        <authorList>
            <consortium name="Ensembl"/>
        </authorList>
    </citation>
    <scope>IDENTIFICATION</scope>
</reference>
<evidence type="ECO:0000256" key="2">
    <source>
        <dbReference type="ARBA" id="ARBA00010501"/>
    </source>
</evidence>
<feature type="region of interest" description="Disordered" evidence="16">
    <location>
        <begin position="1"/>
        <end position="70"/>
    </location>
</feature>
<keyword evidence="4 14" id="KW-0479">Metal-binding</keyword>
<dbReference type="EC" id="3.1.3.48" evidence="15"/>
<dbReference type="Proteomes" id="UP000265100">
    <property type="component" value="Chromosome 15"/>
</dbReference>
<feature type="binding site" evidence="14">
    <location>
        <position position="607"/>
    </location>
    <ligand>
        <name>Mg(2+)</name>
        <dbReference type="ChEBI" id="CHEBI:18420"/>
    </ligand>
</feature>
<feature type="compositionally biased region" description="Basic and acidic residues" evidence="16">
    <location>
        <begin position="11"/>
        <end position="31"/>
    </location>
</feature>
<evidence type="ECO:0000256" key="9">
    <source>
        <dbReference type="ARBA" id="ARBA00023159"/>
    </source>
</evidence>
<reference evidence="17" key="1">
    <citation type="submission" date="2018-05" db="EMBL/GenBank/DDBJ databases">
        <authorList>
            <person name="Datahose"/>
        </authorList>
    </citation>
    <scope>NUCLEOTIDE SEQUENCE</scope>
</reference>
<keyword evidence="10" id="KW-0804">Transcription</keyword>
<evidence type="ECO:0000256" key="14">
    <source>
        <dbReference type="PIRSR" id="PIRSR628472-2"/>
    </source>
</evidence>
<dbReference type="FunFam" id="3.40.50.12350:FF:000001">
    <property type="entry name" value="Eyes absent homolog"/>
    <property type="match status" value="1"/>
</dbReference>
<evidence type="ECO:0000256" key="6">
    <source>
        <dbReference type="ARBA" id="ARBA00022842"/>
    </source>
</evidence>
<keyword evidence="3" id="KW-0217">Developmental protein</keyword>
<keyword evidence="9" id="KW-0010">Activator</keyword>